<dbReference type="RefSeq" id="WP_152756794.1">
    <property type="nucleotide sequence ID" value="NZ_WHLY01000002.1"/>
</dbReference>
<protein>
    <recommendedName>
        <fullName evidence="1">HTH cro/C1-type domain-containing protein</fullName>
    </recommendedName>
</protein>
<dbReference type="Proteomes" id="UP000479293">
    <property type="component" value="Unassembled WGS sequence"/>
</dbReference>
<dbReference type="AlphaFoldDB" id="A0A7C9F7A9"/>
<sequence>MAYLVYIWTYKSTIQFMANQTTIQTPLKTVIQDYEAGTKSKFRPTKDFYESMEINRIRFWQLVKGKQEPKASEILALSKFFNVPFNQLITNEKARN</sequence>
<comment type="caution">
    <text evidence="2">The sequence shown here is derived from an EMBL/GenBank/DDBJ whole genome shotgun (WGS) entry which is preliminary data.</text>
</comment>
<dbReference type="InterPro" id="IPR001387">
    <property type="entry name" value="Cro/C1-type_HTH"/>
</dbReference>
<dbReference type="Gene3D" id="1.10.260.40">
    <property type="entry name" value="lambda repressor-like DNA-binding domains"/>
    <property type="match status" value="1"/>
</dbReference>
<proteinExistence type="predicted"/>
<evidence type="ECO:0000259" key="1">
    <source>
        <dbReference type="PROSITE" id="PS50943"/>
    </source>
</evidence>
<name>A0A7C9F7A9_9BACT</name>
<dbReference type="GO" id="GO:0003677">
    <property type="term" value="F:DNA binding"/>
    <property type="evidence" value="ECO:0007669"/>
    <property type="project" value="InterPro"/>
</dbReference>
<dbReference type="InterPro" id="IPR010982">
    <property type="entry name" value="Lambda_DNA-bd_dom_sf"/>
</dbReference>
<organism evidence="2 3">
    <name type="scientific">Salmonirosea aquatica</name>
    <dbReference type="NCBI Taxonomy" id="2654236"/>
    <lineage>
        <taxon>Bacteria</taxon>
        <taxon>Pseudomonadati</taxon>
        <taxon>Bacteroidota</taxon>
        <taxon>Cytophagia</taxon>
        <taxon>Cytophagales</taxon>
        <taxon>Spirosomataceae</taxon>
        <taxon>Salmonirosea</taxon>
    </lineage>
</organism>
<reference evidence="2 3" key="1">
    <citation type="submission" date="2019-10" db="EMBL/GenBank/DDBJ databases">
        <title>Draft Genome Sequence of Cytophagaceae sp. SJW1-29.</title>
        <authorList>
            <person name="Choi A."/>
        </authorList>
    </citation>
    <scope>NUCLEOTIDE SEQUENCE [LARGE SCALE GENOMIC DNA]</scope>
    <source>
        <strain evidence="2 3">SJW1-29</strain>
    </source>
</reference>
<accession>A0A7C9F7A9</accession>
<keyword evidence="3" id="KW-1185">Reference proteome</keyword>
<feature type="domain" description="HTH cro/C1-type" evidence="1">
    <location>
        <begin position="64"/>
        <end position="88"/>
    </location>
</feature>
<evidence type="ECO:0000313" key="3">
    <source>
        <dbReference type="Proteomes" id="UP000479293"/>
    </source>
</evidence>
<dbReference type="PROSITE" id="PS50943">
    <property type="entry name" value="HTH_CROC1"/>
    <property type="match status" value="1"/>
</dbReference>
<evidence type="ECO:0000313" key="2">
    <source>
        <dbReference type="EMBL" id="MPR32384.1"/>
    </source>
</evidence>
<dbReference type="EMBL" id="WHLY01000002">
    <property type="protein sequence ID" value="MPR32384.1"/>
    <property type="molecule type" value="Genomic_DNA"/>
</dbReference>
<gene>
    <name evidence="2" type="ORF">GBK04_03240</name>
</gene>